<dbReference type="AlphaFoldDB" id="A0A8J2YL23"/>
<keyword evidence="6" id="KW-1185">Reference proteome</keyword>
<organism evidence="5 6">
    <name type="scientific">Agaricicola taiwanensis</name>
    <dbReference type="NCBI Taxonomy" id="591372"/>
    <lineage>
        <taxon>Bacteria</taxon>
        <taxon>Pseudomonadati</taxon>
        <taxon>Pseudomonadota</taxon>
        <taxon>Alphaproteobacteria</taxon>
        <taxon>Rhodobacterales</taxon>
        <taxon>Paracoccaceae</taxon>
        <taxon>Agaricicola</taxon>
    </lineage>
</organism>
<comment type="subcellular location">
    <subcellularLocation>
        <location evidence="1">Periplasm</location>
    </subcellularLocation>
</comment>
<sequence>MLTTRRQTLKFLAAGAGAGLAMPYLPATALAQSGRSLNAQILGFTLAIHIPAIIALNEGMKELGYGAAEMTRIESMQVLTQSIVAGSAEVGEADVVSALRASEAGADIRLTGLVYSSTSQVFVVNADKIKSYEDFKNPENAIALNSLGDFIYVFLSGALGENGIDIDETTIVEIGGSGSRMRALLGGRVAAVPVHFDQADQIMKEGNYKVMIEPWKIYKPWISEGWLVNGKWLEKPENQTLIKDLQKAMITSFRRANDDIGYFVEGYHKYATLKGAKEATEESLKPIWERLSKEINAWPRDGGFKREYFEKLLPTYQKAGAVKSDLDLSKIVDTQFVDKALSELGS</sequence>
<reference evidence="5" key="2">
    <citation type="submission" date="2020-09" db="EMBL/GenBank/DDBJ databases">
        <authorList>
            <person name="Sun Q."/>
            <person name="Sedlacek I."/>
        </authorList>
    </citation>
    <scope>NUCLEOTIDE SEQUENCE</scope>
    <source>
        <strain evidence="5">CCM 7684</strain>
    </source>
</reference>
<dbReference type="Proteomes" id="UP000602745">
    <property type="component" value="Unassembled WGS sequence"/>
</dbReference>
<dbReference type="EMBL" id="BMCP01000003">
    <property type="protein sequence ID" value="GGE49141.1"/>
    <property type="molecule type" value="Genomic_DNA"/>
</dbReference>
<dbReference type="PROSITE" id="PS51318">
    <property type="entry name" value="TAT"/>
    <property type="match status" value="1"/>
</dbReference>
<accession>A0A8J2YL23</accession>
<proteinExistence type="inferred from homology"/>
<dbReference type="InterPro" id="IPR006311">
    <property type="entry name" value="TAT_signal"/>
</dbReference>
<dbReference type="InterPro" id="IPR015168">
    <property type="entry name" value="SsuA/THI5"/>
</dbReference>
<dbReference type="GO" id="GO:0042597">
    <property type="term" value="C:periplasmic space"/>
    <property type="evidence" value="ECO:0007669"/>
    <property type="project" value="UniProtKB-SubCell"/>
</dbReference>
<keyword evidence="3" id="KW-0732">Signal</keyword>
<comment type="similarity">
    <text evidence="2">Belongs to the bacterial solute-binding protein SsuA/TauA family.</text>
</comment>
<reference evidence="5" key="1">
    <citation type="journal article" date="2014" name="Int. J. Syst. Evol. Microbiol.">
        <title>Complete genome sequence of Corynebacterium casei LMG S-19264T (=DSM 44701T), isolated from a smear-ripened cheese.</title>
        <authorList>
            <consortium name="US DOE Joint Genome Institute (JGI-PGF)"/>
            <person name="Walter F."/>
            <person name="Albersmeier A."/>
            <person name="Kalinowski J."/>
            <person name="Ruckert C."/>
        </authorList>
    </citation>
    <scope>NUCLEOTIDE SEQUENCE</scope>
    <source>
        <strain evidence="5">CCM 7684</strain>
    </source>
</reference>
<dbReference type="SUPFAM" id="SSF53850">
    <property type="entry name" value="Periplasmic binding protein-like II"/>
    <property type="match status" value="1"/>
</dbReference>
<evidence type="ECO:0000313" key="5">
    <source>
        <dbReference type="EMBL" id="GGE49141.1"/>
    </source>
</evidence>
<evidence type="ECO:0000256" key="2">
    <source>
        <dbReference type="ARBA" id="ARBA00010742"/>
    </source>
</evidence>
<gene>
    <name evidence="5" type="ORF">GCM10007276_27830</name>
</gene>
<feature type="domain" description="SsuA/THI5-like" evidence="4">
    <location>
        <begin position="80"/>
        <end position="249"/>
    </location>
</feature>
<dbReference type="Gene3D" id="3.40.190.10">
    <property type="entry name" value="Periplasmic binding protein-like II"/>
    <property type="match status" value="2"/>
</dbReference>
<name>A0A8J2YL23_9RHOB</name>
<protein>
    <recommendedName>
        <fullName evidence="4">SsuA/THI5-like domain-containing protein</fullName>
    </recommendedName>
</protein>
<dbReference type="PANTHER" id="PTHR30024:SF47">
    <property type="entry name" value="TAURINE-BINDING PERIPLASMIC PROTEIN"/>
    <property type="match status" value="1"/>
</dbReference>
<evidence type="ECO:0000256" key="3">
    <source>
        <dbReference type="ARBA" id="ARBA00022729"/>
    </source>
</evidence>
<dbReference type="RefSeq" id="WP_188410411.1">
    <property type="nucleotide sequence ID" value="NZ_BMCP01000003.1"/>
</dbReference>
<evidence type="ECO:0000259" key="4">
    <source>
        <dbReference type="Pfam" id="PF09084"/>
    </source>
</evidence>
<evidence type="ECO:0000313" key="6">
    <source>
        <dbReference type="Proteomes" id="UP000602745"/>
    </source>
</evidence>
<dbReference type="PANTHER" id="PTHR30024">
    <property type="entry name" value="ALIPHATIC SULFONATES-BINDING PROTEIN-RELATED"/>
    <property type="match status" value="1"/>
</dbReference>
<comment type="caution">
    <text evidence="5">The sequence shown here is derived from an EMBL/GenBank/DDBJ whole genome shotgun (WGS) entry which is preliminary data.</text>
</comment>
<evidence type="ECO:0000256" key="1">
    <source>
        <dbReference type="ARBA" id="ARBA00004418"/>
    </source>
</evidence>
<dbReference type="Pfam" id="PF09084">
    <property type="entry name" value="NMT1"/>
    <property type="match status" value="1"/>
</dbReference>